<proteinExistence type="predicted"/>
<name>A0A0D8YA75_DICVI</name>
<keyword evidence="1" id="KW-1133">Transmembrane helix</keyword>
<keyword evidence="3" id="KW-1185">Reference proteome</keyword>
<keyword evidence="1" id="KW-0812">Transmembrane</keyword>
<accession>A0A0D8YA75</accession>
<protein>
    <submittedName>
        <fullName evidence="2">Uncharacterized protein</fullName>
    </submittedName>
</protein>
<evidence type="ECO:0000256" key="1">
    <source>
        <dbReference type="SAM" id="Phobius"/>
    </source>
</evidence>
<dbReference type="Proteomes" id="UP000053766">
    <property type="component" value="Unassembled WGS sequence"/>
</dbReference>
<organism evidence="2 3">
    <name type="scientific">Dictyocaulus viviparus</name>
    <name type="common">Bovine lungworm</name>
    <dbReference type="NCBI Taxonomy" id="29172"/>
    <lineage>
        <taxon>Eukaryota</taxon>
        <taxon>Metazoa</taxon>
        <taxon>Ecdysozoa</taxon>
        <taxon>Nematoda</taxon>
        <taxon>Chromadorea</taxon>
        <taxon>Rhabditida</taxon>
        <taxon>Rhabditina</taxon>
        <taxon>Rhabditomorpha</taxon>
        <taxon>Strongyloidea</taxon>
        <taxon>Metastrongylidae</taxon>
        <taxon>Dictyocaulus</taxon>
    </lineage>
</organism>
<dbReference type="EMBL" id="KN716155">
    <property type="protein sequence ID" value="KJH53107.1"/>
    <property type="molecule type" value="Genomic_DNA"/>
</dbReference>
<gene>
    <name evidence="2" type="ORF">DICVIV_00605</name>
</gene>
<reference evidence="3" key="2">
    <citation type="journal article" date="2016" name="Sci. Rep.">
        <title>Dictyocaulus viviparus genome, variome and transcriptome elucidate lungworm biology and support future intervention.</title>
        <authorList>
            <person name="McNulty S.N."/>
            <person name="Strube C."/>
            <person name="Rosa B.A."/>
            <person name="Martin J.C."/>
            <person name="Tyagi R."/>
            <person name="Choi Y.J."/>
            <person name="Wang Q."/>
            <person name="Hallsworth Pepin K."/>
            <person name="Zhang X."/>
            <person name="Ozersky P."/>
            <person name="Wilson R.K."/>
            <person name="Sternberg P.W."/>
            <person name="Gasser R.B."/>
            <person name="Mitreva M."/>
        </authorList>
    </citation>
    <scope>NUCLEOTIDE SEQUENCE [LARGE SCALE GENOMIC DNA]</scope>
    <source>
        <strain evidence="3">HannoverDv2000</strain>
    </source>
</reference>
<evidence type="ECO:0000313" key="2">
    <source>
        <dbReference type="EMBL" id="KJH53107.1"/>
    </source>
</evidence>
<dbReference type="AlphaFoldDB" id="A0A0D8YA75"/>
<reference evidence="2 3" key="1">
    <citation type="submission" date="2013-11" db="EMBL/GenBank/DDBJ databases">
        <title>Draft genome of the bovine lungworm Dictyocaulus viviparus.</title>
        <authorList>
            <person name="Mitreva M."/>
        </authorList>
    </citation>
    <scope>NUCLEOTIDE SEQUENCE [LARGE SCALE GENOMIC DNA]</scope>
    <source>
        <strain evidence="2 3">HannoverDv2000</strain>
    </source>
</reference>
<evidence type="ECO:0000313" key="3">
    <source>
        <dbReference type="Proteomes" id="UP000053766"/>
    </source>
</evidence>
<sequence length="164" mass="18708">MGAPSIQHRYPILHMESERIHYISKSNVRYHDKPLRAVPYVDYEDDYTKSESFSNRRPASSSLSKRLEISEPIYWSTNSTHQHLSSVEHNDENFLESTFRSISIGRLLDPVQNLKIIIVSILAIIFAQFLFVVAVAIVVILHHNRIISLSSSLTSITGIGYPID</sequence>
<keyword evidence="1" id="KW-0472">Membrane</keyword>
<feature type="transmembrane region" description="Helical" evidence="1">
    <location>
        <begin position="116"/>
        <end position="141"/>
    </location>
</feature>